<evidence type="ECO:0000259" key="11">
    <source>
        <dbReference type="Pfam" id="PF14703"/>
    </source>
</evidence>
<dbReference type="InterPro" id="IPR027815">
    <property type="entry name" value="CSC1/OSCA1-like_cyt"/>
</dbReference>
<keyword evidence="3" id="KW-0813">Transport</keyword>
<keyword evidence="4 7" id="KW-0812">Transmembrane</keyword>
<evidence type="ECO:0000256" key="3">
    <source>
        <dbReference type="ARBA" id="ARBA00022448"/>
    </source>
</evidence>
<dbReference type="GO" id="GO:0005886">
    <property type="term" value="C:plasma membrane"/>
    <property type="evidence" value="ECO:0007669"/>
    <property type="project" value="TreeGrafter"/>
</dbReference>
<dbReference type="Pfam" id="PF13967">
    <property type="entry name" value="RSN1_TM"/>
    <property type="match status" value="1"/>
</dbReference>
<feature type="transmembrane region" description="Helical" evidence="7">
    <location>
        <begin position="141"/>
        <end position="160"/>
    </location>
</feature>
<dbReference type="Pfam" id="PF12621">
    <property type="entry name" value="PHM7_ext"/>
    <property type="match status" value="1"/>
</dbReference>
<comment type="subcellular location">
    <subcellularLocation>
        <location evidence="1">Membrane</location>
        <topology evidence="1">Multi-pass membrane protein</topology>
    </subcellularLocation>
</comment>
<evidence type="ECO:0000256" key="4">
    <source>
        <dbReference type="ARBA" id="ARBA00022692"/>
    </source>
</evidence>
<dbReference type="AlphaFoldDB" id="A0AAV5RJL0"/>
<sequence length="800" mass="90437">MSDVCLSSNSVQTVVTSLVANGALFLIFIALFIILRPKNKLIYDIRVYSHEVKSCDRPQELSSGYFSWILELLRRPDHQILKETGLDGYFFLRYMRFLFYLCCVGIITLLPILLPVNATNGFNCTGFDLLAFGNITNENRYYAHVFLSYIFFGATLFLIYKECLFYTGVRQAVLTSNAERDLLSNRTVLVNDVPDAYLNEDRLKEMFVGVKDVYISRDAKELEEAIEERNKLASILESKANKYVKKSAKKGELIAKPTHRLGKIPFIGKKVLTFEYCEEQIPKLNEKIKLLRSEYTENNKRRSVFLVFEAQADAEVCAACLAHNRPLAMSKRTIGVRPDEIIWDNLTVTWVTRLPKQLASSSFCIALVIFWAIPVAFAGFISQISSLIRLFPWLSFIEKLPNVLYGLISSLLPQVILAVLMMLLPIVIRKAAKISGAPTQTHVEHYTQQVYFAFQVVQVFIITTLSSSIIASLDSILDDPAKIMDILHTNLPRSSNFFMAYMLLQALTIPSGALLQIVSVILYYVLGFLDNTPRKKWNRRNAVGGQQWGTVFPVYSNLAVITLCYSIIAPLILPFAACLFLFVYIAFLNNLTFCSAKTHGKGIYYMTALRHLFVGIYLAEAILLVMFIFSKSWGPLVLECVLLGVSIFVHYHLGRAFVPMQTALPLNLMQRDSQMSLQEVESYGDDKPLMHDKLPPTSLVSRIFKPHLYCTPEYLATNLLRGTYWTESVPSTSETFYDPAMNGESPIVWFPADEYGFASGLCEEFTDAGINASIDNATISEKGKVVIEDEAPIREIPVTY</sequence>
<evidence type="ECO:0000256" key="1">
    <source>
        <dbReference type="ARBA" id="ARBA00004141"/>
    </source>
</evidence>
<feature type="transmembrane region" description="Helical" evidence="7">
    <location>
        <begin position="12"/>
        <end position="35"/>
    </location>
</feature>
<proteinExistence type="inferred from homology"/>
<protein>
    <submittedName>
        <fullName evidence="12">Rsn1 protein</fullName>
    </submittedName>
</protein>
<keyword evidence="13" id="KW-1185">Reference proteome</keyword>
<dbReference type="PANTHER" id="PTHR13018:SF26">
    <property type="entry name" value="DOMAIN PROTEIN, PUTATIVE (AFU_ORTHOLOGUE AFUA_5G10920)-RELATED"/>
    <property type="match status" value="1"/>
</dbReference>
<feature type="transmembrane region" description="Helical" evidence="7">
    <location>
        <begin position="404"/>
        <end position="428"/>
    </location>
</feature>
<feature type="transmembrane region" description="Helical" evidence="7">
    <location>
        <begin position="497"/>
        <end position="526"/>
    </location>
</feature>
<feature type="transmembrane region" description="Helical" evidence="7">
    <location>
        <begin position="449"/>
        <end position="477"/>
    </location>
</feature>
<evidence type="ECO:0000313" key="13">
    <source>
        <dbReference type="Proteomes" id="UP001362899"/>
    </source>
</evidence>
<evidence type="ECO:0000256" key="6">
    <source>
        <dbReference type="ARBA" id="ARBA00023136"/>
    </source>
</evidence>
<keyword evidence="5 7" id="KW-1133">Transmembrane helix</keyword>
<evidence type="ECO:0000256" key="5">
    <source>
        <dbReference type="ARBA" id="ARBA00022989"/>
    </source>
</evidence>
<feature type="transmembrane region" description="Helical" evidence="7">
    <location>
        <begin position="608"/>
        <end position="629"/>
    </location>
</feature>
<reference evidence="12 13" key="1">
    <citation type="journal article" date="2023" name="Elife">
        <title>Identification of key yeast species and microbe-microbe interactions impacting larval growth of Drosophila in the wild.</title>
        <authorList>
            <person name="Mure A."/>
            <person name="Sugiura Y."/>
            <person name="Maeda R."/>
            <person name="Honda K."/>
            <person name="Sakurai N."/>
            <person name="Takahashi Y."/>
            <person name="Watada M."/>
            <person name="Katoh T."/>
            <person name="Gotoh A."/>
            <person name="Gotoh Y."/>
            <person name="Taniguchi I."/>
            <person name="Nakamura K."/>
            <person name="Hayashi T."/>
            <person name="Katayama T."/>
            <person name="Uemura T."/>
            <person name="Hattori Y."/>
        </authorList>
    </citation>
    <scope>NUCLEOTIDE SEQUENCE [LARGE SCALE GENOMIC DNA]</scope>
    <source>
        <strain evidence="12 13">SB-73</strain>
    </source>
</reference>
<feature type="domain" description="CSC1/OSCA1-like 7TM region" evidence="8">
    <location>
        <begin position="357"/>
        <end position="627"/>
    </location>
</feature>
<dbReference type="InterPro" id="IPR022257">
    <property type="entry name" value="PHM7_ext"/>
</dbReference>
<dbReference type="Proteomes" id="UP001362899">
    <property type="component" value="Unassembled WGS sequence"/>
</dbReference>
<feature type="domain" description="CSC1/OSCA1-like N-terminal transmembrane" evidence="10">
    <location>
        <begin position="14"/>
        <end position="162"/>
    </location>
</feature>
<name>A0AAV5RJL0_STABA</name>
<evidence type="ECO:0000313" key="12">
    <source>
        <dbReference type="EMBL" id="GMM51721.1"/>
    </source>
</evidence>
<dbReference type="InterPro" id="IPR003864">
    <property type="entry name" value="CSC1/OSCA1-like_7TM"/>
</dbReference>
<feature type="transmembrane region" description="Helical" evidence="7">
    <location>
        <begin position="635"/>
        <end position="653"/>
    </location>
</feature>
<dbReference type="PANTHER" id="PTHR13018">
    <property type="entry name" value="PROBABLE MEMBRANE PROTEIN DUF221-RELATED"/>
    <property type="match status" value="1"/>
</dbReference>
<gene>
    <name evidence="12" type="ORF">DASB73_026840</name>
</gene>
<feature type="domain" description="CSC1/OSCA1-like cytosolic" evidence="11">
    <location>
        <begin position="185"/>
        <end position="345"/>
    </location>
</feature>
<dbReference type="Pfam" id="PF14703">
    <property type="entry name" value="PHM7_cyt"/>
    <property type="match status" value="1"/>
</dbReference>
<organism evidence="12 13">
    <name type="scientific">Starmerella bacillaris</name>
    <name type="common">Yeast</name>
    <name type="synonym">Candida zemplinina</name>
    <dbReference type="NCBI Taxonomy" id="1247836"/>
    <lineage>
        <taxon>Eukaryota</taxon>
        <taxon>Fungi</taxon>
        <taxon>Dikarya</taxon>
        <taxon>Ascomycota</taxon>
        <taxon>Saccharomycotina</taxon>
        <taxon>Dipodascomycetes</taxon>
        <taxon>Dipodascales</taxon>
        <taxon>Trichomonascaceae</taxon>
        <taxon>Starmerella</taxon>
    </lineage>
</organism>
<comment type="similarity">
    <text evidence="2">Belongs to the CSC1 (TC 1.A.17) family.</text>
</comment>
<feature type="domain" description="10TM putative phosphate transporter extracellular tail" evidence="9">
    <location>
        <begin position="704"/>
        <end position="792"/>
    </location>
</feature>
<evidence type="ECO:0000256" key="2">
    <source>
        <dbReference type="ARBA" id="ARBA00007779"/>
    </source>
</evidence>
<feature type="transmembrane region" description="Helical" evidence="7">
    <location>
        <begin position="97"/>
        <end position="114"/>
    </location>
</feature>
<comment type="caution">
    <text evidence="12">The sequence shown here is derived from an EMBL/GenBank/DDBJ whole genome shotgun (WGS) entry which is preliminary data.</text>
</comment>
<dbReference type="Pfam" id="PF02714">
    <property type="entry name" value="RSN1_7TM"/>
    <property type="match status" value="1"/>
</dbReference>
<dbReference type="InterPro" id="IPR032880">
    <property type="entry name" value="CSC1/OSCA1-like_N"/>
</dbReference>
<feature type="transmembrane region" description="Helical" evidence="7">
    <location>
        <begin position="363"/>
        <end position="384"/>
    </location>
</feature>
<dbReference type="GO" id="GO:0005227">
    <property type="term" value="F:calcium-activated cation channel activity"/>
    <property type="evidence" value="ECO:0007669"/>
    <property type="project" value="InterPro"/>
</dbReference>
<evidence type="ECO:0000259" key="10">
    <source>
        <dbReference type="Pfam" id="PF13967"/>
    </source>
</evidence>
<dbReference type="EMBL" id="BTGC01000008">
    <property type="protein sequence ID" value="GMM51721.1"/>
    <property type="molecule type" value="Genomic_DNA"/>
</dbReference>
<accession>A0AAV5RJL0</accession>
<evidence type="ECO:0000259" key="9">
    <source>
        <dbReference type="Pfam" id="PF12621"/>
    </source>
</evidence>
<feature type="transmembrane region" description="Helical" evidence="7">
    <location>
        <begin position="574"/>
        <end position="596"/>
    </location>
</feature>
<evidence type="ECO:0000259" key="8">
    <source>
        <dbReference type="Pfam" id="PF02714"/>
    </source>
</evidence>
<evidence type="ECO:0000256" key="7">
    <source>
        <dbReference type="SAM" id="Phobius"/>
    </source>
</evidence>
<dbReference type="InterPro" id="IPR045122">
    <property type="entry name" value="Csc1-like"/>
</dbReference>
<keyword evidence="6 7" id="KW-0472">Membrane</keyword>